<name>A0A9Q2PG27_RHOHA</name>
<evidence type="ECO:0000313" key="1">
    <source>
        <dbReference type="EMBL" id="MBM4567624.1"/>
    </source>
</evidence>
<dbReference type="RefSeq" id="WP_209284339.1">
    <property type="nucleotide sequence ID" value="NZ_JAJNNF010000051.1"/>
</dbReference>
<evidence type="ECO:0000313" key="2">
    <source>
        <dbReference type="Proteomes" id="UP000808906"/>
    </source>
</evidence>
<dbReference type="Gene3D" id="1.20.1270.10">
    <property type="match status" value="1"/>
</dbReference>
<reference evidence="1" key="1">
    <citation type="submission" date="2019-11" db="EMBL/GenBank/DDBJ databases">
        <title>Spread of Macrolides and rifampicin resistant Rhodococcus equi in clinical isolates in the USA.</title>
        <authorList>
            <person name="Alvarez-Narvaez S."/>
            <person name="Huber L."/>
            <person name="Cohen N.D."/>
            <person name="Slovis N."/>
            <person name="Greiter M."/>
            <person name="Giguere S."/>
            <person name="Hart K."/>
        </authorList>
    </citation>
    <scope>NUCLEOTIDE SEQUENCE</scope>
    <source>
        <strain evidence="1">Lh_17</strain>
    </source>
</reference>
<dbReference type="InterPro" id="IPR029048">
    <property type="entry name" value="HSP70_C_sf"/>
</dbReference>
<organism evidence="1 2">
    <name type="scientific">Rhodococcus hoagii</name>
    <name type="common">Corynebacterium equii</name>
    <dbReference type="NCBI Taxonomy" id="43767"/>
    <lineage>
        <taxon>Bacteria</taxon>
        <taxon>Bacillati</taxon>
        <taxon>Actinomycetota</taxon>
        <taxon>Actinomycetes</taxon>
        <taxon>Mycobacteriales</taxon>
        <taxon>Nocardiaceae</taxon>
        <taxon>Prescottella</taxon>
    </lineage>
</organism>
<protein>
    <submittedName>
        <fullName evidence="1">Uncharacterized protein</fullName>
    </submittedName>
</protein>
<dbReference type="Proteomes" id="UP000808906">
    <property type="component" value="Unassembled WGS sequence"/>
</dbReference>
<dbReference type="AlphaFoldDB" id="A0A9Q2PG27"/>
<sequence length="69" mass="7474">MSSTQDPQVQAAKLAYHRAAAVLHTAKANRIEADMKAAQDACDREMRKRVNKAFRSVASAATPFAARAT</sequence>
<dbReference type="EMBL" id="WUXR01000013">
    <property type="protein sequence ID" value="MBM4567624.1"/>
    <property type="molecule type" value="Genomic_DNA"/>
</dbReference>
<comment type="caution">
    <text evidence="1">The sequence shown here is derived from an EMBL/GenBank/DDBJ whole genome shotgun (WGS) entry which is preliminary data.</text>
</comment>
<accession>A0A9Q2PG27</accession>
<gene>
    <name evidence="1" type="ORF">GS441_20055</name>
</gene>
<proteinExistence type="predicted"/>